<dbReference type="Pfam" id="PF09490">
    <property type="entry name" value="CbtA"/>
    <property type="match status" value="1"/>
</dbReference>
<name>Q0RFS7_FRAAA</name>
<reference evidence="2 3" key="1">
    <citation type="journal article" date="2007" name="Genome Res.">
        <title>Genome characteristics of facultatively symbiotic Frankia sp. strains reflect host range and host plant biogeography.</title>
        <authorList>
            <person name="Normand P."/>
            <person name="Lapierre P."/>
            <person name="Tisa L.S."/>
            <person name="Gogarten J.P."/>
            <person name="Alloisio N."/>
            <person name="Bagnarol E."/>
            <person name="Bassi C.A."/>
            <person name="Berry A.M."/>
            <person name="Bickhart D.M."/>
            <person name="Choisne N."/>
            <person name="Couloux A."/>
            <person name="Cournoyer B."/>
            <person name="Cruveiller S."/>
            <person name="Daubin V."/>
            <person name="Demange N."/>
            <person name="Francino M.P."/>
            <person name="Goltsman E."/>
            <person name="Huang Y."/>
            <person name="Kopp O.R."/>
            <person name="Labarre L."/>
            <person name="Lapidus A."/>
            <person name="Lavire C."/>
            <person name="Marechal J."/>
            <person name="Martinez M."/>
            <person name="Mastronunzio J.E."/>
            <person name="Mullin B.C."/>
            <person name="Niemann J."/>
            <person name="Pujic P."/>
            <person name="Rawnsley T."/>
            <person name="Rouy Z."/>
            <person name="Schenowitz C."/>
            <person name="Sellstedt A."/>
            <person name="Tavares F."/>
            <person name="Tomkins J.P."/>
            <person name="Vallenet D."/>
            <person name="Valverde C."/>
            <person name="Wall L.G."/>
            <person name="Wang Y."/>
            <person name="Medigue C."/>
            <person name="Benson D.R."/>
        </authorList>
    </citation>
    <scope>NUCLEOTIDE SEQUENCE [LARGE SCALE GENOMIC DNA]</scope>
    <source>
        <strain evidence="3">DSM 45986 / CECT 9034 / ACN14a</strain>
    </source>
</reference>
<sequence length="301" mass="31628">MEFRYIYRGLGVGLLGGLLAFVFARIFAEPLIQDAIDYEDGRHEAQEALDAAAGLAAGAHDHEVFSRSVQRNLGIGVGMALFGLAVGGLFVVVYLVVSRRYPNIRPRVLAALLAGAGFVGLYLIPFAKYPANPPAIGHEETIGARSALYVTMVAVSVVALGLAVVVGRWLAGRVGTWNASLLAGVVFLVLVGVAMALLPAYGHLGANRAEFGDFATETPQPLTAPNGTIVYPGFPADVLFRFRFYSVVSQLVLWATIALAFGQLAERLAVAPARRQPRTAASVVDRPAAAPSTAAAPTTAG</sequence>
<keyword evidence="3" id="KW-1185">Reference proteome</keyword>
<feature type="region of interest" description="Disordered" evidence="1">
    <location>
        <begin position="281"/>
        <end position="301"/>
    </location>
</feature>
<dbReference type="RefSeq" id="WP_011606135.1">
    <property type="nucleotide sequence ID" value="NC_008278.1"/>
</dbReference>
<dbReference type="EMBL" id="CT573213">
    <property type="protein sequence ID" value="CAJ63664.1"/>
    <property type="molecule type" value="Genomic_DNA"/>
</dbReference>
<dbReference type="Proteomes" id="UP000000657">
    <property type="component" value="Chromosome"/>
</dbReference>
<feature type="compositionally biased region" description="Low complexity" evidence="1">
    <location>
        <begin position="287"/>
        <end position="301"/>
    </location>
</feature>
<evidence type="ECO:0000313" key="3">
    <source>
        <dbReference type="Proteomes" id="UP000000657"/>
    </source>
</evidence>
<evidence type="ECO:0008006" key="4">
    <source>
        <dbReference type="Google" id="ProtNLM"/>
    </source>
</evidence>
<evidence type="ECO:0000313" key="2">
    <source>
        <dbReference type="EMBL" id="CAJ63664.1"/>
    </source>
</evidence>
<dbReference type="STRING" id="326424.FRAAL5024"/>
<dbReference type="eggNOG" id="COG5446">
    <property type="taxonomic scope" value="Bacteria"/>
</dbReference>
<dbReference type="AlphaFoldDB" id="Q0RFS7"/>
<dbReference type="OrthoDB" id="6851830at2"/>
<organism evidence="2 3">
    <name type="scientific">Frankia alni (strain DSM 45986 / CECT 9034 / ACN14a)</name>
    <dbReference type="NCBI Taxonomy" id="326424"/>
    <lineage>
        <taxon>Bacteria</taxon>
        <taxon>Bacillati</taxon>
        <taxon>Actinomycetota</taxon>
        <taxon>Actinomycetes</taxon>
        <taxon>Frankiales</taxon>
        <taxon>Frankiaceae</taxon>
        <taxon>Frankia</taxon>
    </lineage>
</organism>
<evidence type="ECO:0000256" key="1">
    <source>
        <dbReference type="SAM" id="MobiDB-lite"/>
    </source>
</evidence>
<dbReference type="HOGENOM" id="CLU_090632_0_0_11"/>
<accession>Q0RFS7</accession>
<dbReference type="InterPro" id="IPR012666">
    <property type="entry name" value="CbtA_put"/>
</dbReference>
<dbReference type="KEGG" id="fal:FRAAL5024"/>
<proteinExistence type="predicted"/>
<gene>
    <name evidence="2" type="ordered locus">FRAAL5024</name>
</gene>
<protein>
    <recommendedName>
        <fullName evidence="4">Cobalt transporter</fullName>
    </recommendedName>
</protein>